<dbReference type="InterPro" id="IPR004294">
    <property type="entry name" value="Carotenoid_Oase"/>
</dbReference>
<dbReference type="GO" id="GO:0003834">
    <property type="term" value="F:beta-carotene 15,15'-dioxygenase activity"/>
    <property type="evidence" value="ECO:0007669"/>
    <property type="project" value="TreeGrafter"/>
</dbReference>
<keyword evidence="3" id="KW-0560">Oxidoreductase</keyword>
<name>A0AAV2RHA6_MEGNR</name>
<dbReference type="PANTHER" id="PTHR10543">
    <property type="entry name" value="BETA-CAROTENE DIOXYGENASE"/>
    <property type="match status" value="1"/>
</dbReference>
<evidence type="ECO:0000256" key="3">
    <source>
        <dbReference type="ARBA" id="ARBA00023002"/>
    </source>
</evidence>
<evidence type="ECO:0000313" key="6">
    <source>
        <dbReference type="EMBL" id="CAL4124699.1"/>
    </source>
</evidence>
<dbReference type="AlphaFoldDB" id="A0AAV2RHA6"/>
<dbReference type="EMBL" id="CAXKWB010022870">
    <property type="protein sequence ID" value="CAL4124699.1"/>
    <property type="molecule type" value="Genomic_DNA"/>
</dbReference>
<comment type="caution">
    <text evidence="6">The sequence shown here is derived from an EMBL/GenBank/DDBJ whole genome shotgun (WGS) entry which is preliminary data.</text>
</comment>
<comment type="cofactor">
    <cofactor evidence="5">
        <name>Fe(2+)</name>
        <dbReference type="ChEBI" id="CHEBI:29033"/>
    </cofactor>
    <text evidence="5">Binds 1 Fe(2+) ion per subunit.</text>
</comment>
<gene>
    <name evidence="6" type="ORF">MNOR_LOCUS24702</name>
</gene>
<evidence type="ECO:0000256" key="5">
    <source>
        <dbReference type="PIRSR" id="PIRSR604294-1"/>
    </source>
</evidence>
<keyword evidence="7" id="KW-1185">Reference proteome</keyword>
<organism evidence="6 7">
    <name type="scientific">Meganyctiphanes norvegica</name>
    <name type="common">Northern krill</name>
    <name type="synonym">Thysanopoda norvegica</name>
    <dbReference type="NCBI Taxonomy" id="48144"/>
    <lineage>
        <taxon>Eukaryota</taxon>
        <taxon>Metazoa</taxon>
        <taxon>Ecdysozoa</taxon>
        <taxon>Arthropoda</taxon>
        <taxon>Crustacea</taxon>
        <taxon>Multicrustacea</taxon>
        <taxon>Malacostraca</taxon>
        <taxon>Eumalacostraca</taxon>
        <taxon>Eucarida</taxon>
        <taxon>Euphausiacea</taxon>
        <taxon>Euphausiidae</taxon>
        <taxon>Meganyctiphanes</taxon>
    </lineage>
</organism>
<feature type="binding site" evidence="5">
    <location>
        <position position="181"/>
    </location>
    <ligand>
        <name>Fe cation</name>
        <dbReference type="ChEBI" id="CHEBI:24875"/>
        <note>catalytic</note>
    </ligand>
</feature>
<keyword evidence="2 5" id="KW-0479">Metal-binding</keyword>
<keyword evidence="4 5" id="KW-0408">Iron</keyword>
<dbReference type="PANTHER" id="PTHR10543:SF24">
    <property type="entry name" value="CAROTENOID ISOMEROOXYGENASE"/>
    <property type="match status" value="1"/>
</dbReference>
<comment type="similarity">
    <text evidence="1">Belongs to the carotenoid oxygenase family.</text>
</comment>
<feature type="binding site" evidence="5">
    <location>
        <position position="514"/>
    </location>
    <ligand>
        <name>Fe cation</name>
        <dbReference type="ChEBI" id="CHEBI:24875"/>
        <note>catalytic</note>
    </ligand>
</feature>
<evidence type="ECO:0000256" key="1">
    <source>
        <dbReference type="ARBA" id="ARBA00006787"/>
    </source>
</evidence>
<dbReference type="GO" id="GO:0046872">
    <property type="term" value="F:metal ion binding"/>
    <property type="evidence" value="ECO:0007669"/>
    <property type="project" value="UniProtKB-KW"/>
</dbReference>
<dbReference type="GO" id="GO:0016121">
    <property type="term" value="P:carotene catabolic process"/>
    <property type="evidence" value="ECO:0007669"/>
    <property type="project" value="TreeGrafter"/>
</dbReference>
<dbReference type="Proteomes" id="UP001497623">
    <property type="component" value="Unassembled WGS sequence"/>
</dbReference>
<dbReference type="GO" id="GO:0010436">
    <property type="term" value="F:carotenoid dioxygenase activity"/>
    <property type="evidence" value="ECO:0007669"/>
    <property type="project" value="TreeGrafter"/>
</dbReference>
<evidence type="ECO:0000256" key="2">
    <source>
        <dbReference type="ARBA" id="ARBA00022723"/>
    </source>
</evidence>
<evidence type="ECO:0000313" key="7">
    <source>
        <dbReference type="Proteomes" id="UP001497623"/>
    </source>
</evidence>
<proteinExistence type="inferred from homology"/>
<feature type="binding site" evidence="5">
    <location>
        <position position="236"/>
    </location>
    <ligand>
        <name>Fe cation</name>
        <dbReference type="ChEBI" id="CHEBI:24875"/>
        <note>catalytic</note>
    </ligand>
</feature>
<dbReference type="Pfam" id="PF03055">
    <property type="entry name" value="RPE65"/>
    <property type="match status" value="1"/>
</dbReference>
<reference evidence="6 7" key="1">
    <citation type="submission" date="2024-05" db="EMBL/GenBank/DDBJ databases">
        <authorList>
            <person name="Wallberg A."/>
        </authorList>
    </citation>
    <scope>NUCLEOTIDE SEQUENCE [LARGE SCALE GENOMIC DNA]</scope>
</reference>
<sequence length="520" mass="58722">MSPTTAGLGKYDFSINCRNCDQDFPELRPCEITGLLPSWLTGSLIYNGPGKNVVGQTRYKHTFDSSAILQKFEINNGEVLYNNRFLASKVFESNQATGKITKAEFGTPVANTKGTFARIFDAMDPEKMFSDNALVNVVEMGGKYYALAETPFMFQICPSTLKVLDRVNVNKEIGLMTQCPHPIKDNDGYYYTIGQGVSVSGPKYNIIRFPENGDISNGKVMTSVTPRMRLTPSYMHSMGITENYIILVEQPLRVSMKQIVSDIMNNSPFIDGMKWTNESVLIHLISRKTWKPIKTRYVSDPFFFMHIVNCYEEDGHIILDIPMYKDSTILHNMFIDKIQAQSGINEPEFVESFQPHLRRLVIPVNTEGKGNLVKLNDTQCTAAWKNHEVFLRYEEKCSYPMDNPEINPTYQSKKYRYTWAMGPNPDGSSSGFVVKVDLKENKHFTWSEPGLYTSSPVFIPKPGSQEEDDGILGVLLLSPTDNQYVSLLFLDASDLRELARATIIMPGTIPMPLHGSYIQA</sequence>
<protein>
    <submittedName>
        <fullName evidence="6">Uncharacterized protein</fullName>
    </submittedName>
</protein>
<accession>A0AAV2RHA6</accession>
<feature type="binding site" evidence="5">
    <location>
        <position position="306"/>
    </location>
    <ligand>
        <name>Fe cation</name>
        <dbReference type="ChEBI" id="CHEBI:24875"/>
        <note>catalytic</note>
    </ligand>
</feature>
<evidence type="ECO:0000256" key="4">
    <source>
        <dbReference type="ARBA" id="ARBA00023004"/>
    </source>
</evidence>
<dbReference type="GO" id="GO:0042574">
    <property type="term" value="P:retinal metabolic process"/>
    <property type="evidence" value="ECO:0007669"/>
    <property type="project" value="TreeGrafter"/>
</dbReference>